<dbReference type="PANTHER" id="PTHR31005:SF8">
    <property type="entry name" value="DUF4139 DOMAIN-CONTAINING PROTEIN"/>
    <property type="match status" value="1"/>
</dbReference>
<keyword evidence="4" id="KW-1185">Reference proteome</keyword>
<proteinExistence type="predicted"/>
<dbReference type="InterPro" id="IPR011935">
    <property type="entry name" value="CHP02231"/>
</dbReference>
<evidence type="ECO:0000313" key="3">
    <source>
        <dbReference type="EMBL" id="KIY62942.1"/>
    </source>
</evidence>
<dbReference type="OrthoDB" id="10068793at2759"/>
<name>A0A0D7AXJ3_9AGAR</name>
<dbReference type="AlphaFoldDB" id="A0A0D7AXJ3"/>
<dbReference type="NCBIfam" id="TIGR02231">
    <property type="entry name" value="mucoidy inhibitor MuiA family protein"/>
    <property type="match status" value="1"/>
</dbReference>
<feature type="domain" description="DUF4139" evidence="1">
    <location>
        <begin position="200"/>
        <end position="586"/>
    </location>
</feature>
<dbReference type="InterPro" id="IPR025554">
    <property type="entry name" value="DUF4140"/>
</dbReference>
<evidence type="ECO:0000313" key="4">
    <source>
        <dbReference type="Proteomes" id="UP000054007"/>
    </source>
</evidence>
<accession>A0A0D7AXJ3</accession>
<evidence type="ECO:0008006" key="5">
    <source>
        <dbReference type="Google" id="ProtNLM"/>
    </source>
</evidence>
<dbReference type="Pfam" id="PF13598">
    <property type="entry name" value="DUF4139"/>
    <property type="match status" value="1"/>
</dbReference>
<protein>
    <recommendedName>
        <fullName evidence="5">Mucoidy inhibitor A</fullName>
    </recommendedName>
</protein>
<dbReference type="PANTHER" id="PTHR31005">
    <property type="entry name" value="DUF4139 DOMAIN-CONTAINING PROTEIN"/>
    <property type="match status" value="1"/>
</dbReference>
<sequence>MSEIPSTVNNVDLIAATDAKIVKVNLYSQRAEVTRLCSFKAVSGVNKVVLKGLSNQLEPASLRVEGRGHATIHDVGLGYTPRPTVPTTSLELELAQRNLSLKKKALERSEQSLSALESYLGTMNVQHVTPSGLSAVVSQYQTVTQGLDEETLALATEVKNLEAEVQREKEKLGTPKDWNSNLTRQVSVSVVTDVEGDIVLSVVYAVSAARWLAKYDIRVDMQQKEKSVKLVYKAVISQNTSEDWTNVPITLETAVPTLGIELPTLSPWNVSVIQPIRAESKKSAFPLRRSRMLASAPLAEAYSAEKEESDDDMGFGLFDDDSPTGMAALAAPVTHIGAYVNSKGNVNASFRIPGLVSVPGTGEEKTFTIAEPELEATISWFSIPKADLHTHMKASIKNSSVFTLLPGEASIYVDGSFISSTHIQDVSPQEKFDCPLGIDPTLRVTYHPQRKNRGQTGLWNASNVYTYAQRITVQNTKADFAVDNLRIVDQIPVSQDNQVTVKLLQPALSLPTKSVIGGTSKSSEAPQTPTLPSVKMEGGVVAQWKGSDEPDVDTASLGKDGMLSFLCGVQPQEKVNITLQWEVSYPAKTSVTGI</sequence>
<feature type="domain" description="DUF4140" evidence="2">
    <location>
        <begin position="24"/>
        <end position="116"/>
    </location>
</feature>
<reference evidence="3 4" key="1">
    <citation type="journal article" date="2015" name="Fungal Genet. Biol.">
        <title>Evolution of novel wood decay mechanisms in Agaricales revealed by the genome sequences of Fistulina hepatica and Cylindrobasidium torrendii.</title>
        <authorList>
            <person name="Floudas D."/>
            <person name="Held B.W."/>
            <person name="Riley R."/>
            <person name="Nagy L.G."/>
            <person name="Koehler G."/>
            <person name="Ransdell A.S."/>
            <person name="Younus H."/>
            <person name="Chow J."/>
            <person name="Chiniquy J."/>
            <person name="Lipzen A."/>
            <person name="Tritt A."/>
            <person name="Sun H."/>
            <person name="Haridas S."/>
            <person name="LaButti K."/>
            <person name="Ohm R.A."/>
            <person name="Kues U."/>
            <person name="Blanchette R.A."/>
            <person name="Grigoriev I.V."/>
            <person name="Minto R.E."/>
            <person name="Hibbett D.S."/>
        </authorList>
    </citation>
    <scope>NUCLEOTIDE SEQUENCE [LARGE SCALE GENOMIC DNA]</scope>
    <source>
        <strain evidence="3 4">FP15055 ss-10</strain>
    </source>
</reference>
<dbReference type="Pfam" id="PF13600">
    <property type="entry name" value="DUF4140"/>
    <property type="match status" value="1"/>
</dbReference>
<dbReference type="EMBL" id="KN880735">
    <property type="protein sequence ID" value="KIY62942.1"/>
    <property type="molecule type" value="Genomic_DNA"/>
</dbReference>
<dbReference type="InterPro" id="IPR037291">
    <property type="entry name" value="DUF4139"/>
</dbReference>
<gene>
    <name evidence="3" type="ORF">CYLTODRAFT_382970</name>
</gene>
<organism evidence="3 4">
    <name type="scientific">Cylindrobasidium torrendii FP15055 ss-10</name>
    <dbReference type="NCBI Taxonomy" id="1314674"/>
    <lineage>
        <taxon>Eukaryota</taxon>
        <taxon>Fungi</taxon>
        <taxon>Dikarya</taxon>
        <taxon>Basidiomycota</taxon>
        <taxon>Agaricomycotina</taxon>
        <taxon>Agaricomycetes</taxon>
        <taxon>Agaricomycetidae</taxon>
        <taxon>Agaricales</taxon>
        <taxon>Marasmiineae</taxon>
        <taxon>Physalacriaceae</taxon>
        <taxon>Cylindrobasidium</taxon>
    </lineage>
</organism>
<dbReference type="Proteomes" id="UP000054007">
    <property type="component" value="Unassembled WGS sequence"/>
</dbReference>
<evidence type="ECO:0000259" key="2">
    <source>
        <dbReference type="Pfam" id="PF13600"/>
    </source>
</evidence>
<evidence type="ECO:0000259" key="1">
    <source>
        <dbReference type="Pfam" id="PF13598"/>
    </source>
</evidence>
<dbReference type="STRING" id="1314674.A0A0D7AXJ3"/>